<evidence type="ECO:0000313" key="1">
    <source>
        <dbReference type="EMBL" id="CAE0373477.1"/>
    </source>
</evidence>
<dbReference type="Gene3D" id="1.25.40.10">
    <property type="entry name" value="Tetratricopeptide repeat domain"/>
    <property type="match status" value="1"/>
</dbReference>
<sequence>MPSFASKAEVEQTASIFDEFQFCEPQSKHVILDIEAYKRNQRRQNEFTKKVLLSQPTKTSSENETVFHKGDLEPLQFENKINIPKIEVTKEEKAIRMTEAKLRTGQAFLEARQSRAALATFAKALQELKQITAMPSLEAQLHIGLSNAALRLANPQRAESEAQMALSLSSDDNTIEEAHLARGLARLALQRNDEAKDDLLHVSVAKKTSSSQSNPLLLKVLELLSSPNHSSY</sequence>
<name>A0A7S3K343_9STRA</name>
<dbReference type="AlphaFoldDB" id="A0A7S3K343"/>
<gene>
    <name evidence="1" type="ORF">ALAG00032_LOCUS14278</name>
</gene>
<proteinExistence type="predicted"/>
<dbReference type="SUPFAM" id="SSF48452">
    <property type="entry name" value="TPR-like"/>
    <property type="match status" value="1"/>
</dbReference>
<protein>
    <submittedName>
        <fullName evidence="1">Uncharacterized protein</fullName>
    </submittedName>
</protein>
<organism evidence="1">
    <name type="scientific">Aureoumbra lagunensis</name>
    <dbReference type="NCBI Taxonomy" id="44058"/>
    <lineage>
        <taxon>Eukaryota</taxon>
        <taxon>Sar</taxon>
        <taxon>Stramenopiles</taxon>
        <taxon>Ochrophyta</taxon>
        <taxon>Pelagophyceae</taxon>
        <taxon>Pelagomonadales</taxon>
        <taxon>Aureoumbra</taxon>
    </lineage>
</organism>
<dbReference type="InterPro" id="IPR011990">
    <property type="entry name" value="TPR-like_helical_dom_sf"/>
</dbReference>
<dbReference type="EMBL" id="HBIJ01021956">
    <property type="protein sequence ID" value="CAE0373477.1"/>
    <property type="molecule type" value="Transcribed_RNA"/>
</dbReference>
<reference evidence="1" key="1">
    <citation type="submission" date="2021-01" db="EMBL/GenBank/DDBJ databases">
        <authorList>
            <person name="Corre E."/>
            <person name="Pelletier E."/>
            <person name="Niang G."/>
            <person name="Scheremetjew M."/>
            <person name="Finn R."/>
            <person name="Kale V."/>
            <person name="Holt S."/>
            <person name="Cochrane G."/>
            <person name="Meng A."/>
            <person name="Brown T."/>
            <person name="Cohen L."/>
        </authorList>
    </citation>
    <scope>NUCLEOTIDE SEQUENCE</scope>
    <source>
        <strain evidence="1">CCMP1510</strain>
    </source>
</reference>
<accession>A0A7S3K343</accession>